<organism evidence="1">
    <name type="scientific">marine sediment metagenome</name>
    <dbReference type="NCBI Taxonomy" id="412755"/>
    <lineage>
        <taxon>unclassified sequences</taxon>
        <taxon>metagenomes</taxon>
        <taxon>ecological metagenomes</taxon>
    </lineage>
</organism>
<protein>
    <submittedName>
        <fullName evidence="1">Uncharacterized protein</fullName>
    </submittedName>
</protein>
<dbReference type="AlphaFoldDB" id="A0A0F9CLR1"/>
<proteinExistence type="predicted"/>
<evidence type="ECO:0000313" key="1">
    <source>
        <dbReference type="EMBL" id="KKK97586.1"/>
    </source>
</evidence>
<accession>A0A0F9CLR1</accession>
<dbReference type="EMBL" id="LAZR01045983">
    <property type="protein sequence ID" value="KKK97586.1"/>
    <property type="molecule type" value="Genomic_DNA"/>
</dbReference>
<sequence length="176" mass="19460">MVGINRIWRIGDAETDGSITNPNNEIVEFDDVSLVQPGTGNAQFTTSARVNVTVDITQLSALKGDINPSQDGGVGTVRFFLIGTIRGLPAQDGRKRLLDWLLNEKTTTDFPHGRFGTQFDKFSEFNITPVGDLVTGFGWLVEDLELIRDEEWEQKTSFTMTLKYNGSKTGITANLT</sequence>
<gene>
    <name evidence="1" type="ORF">LCGC14_2651270</name>
</gene>
<name>A0A0F9CLR1_9ZZZZ</name>
<comment type="caution">
    <text evidence="1">The sequence shown here is derived from an EMBL/GenBank/DDBJ whole genome shotgun (WGS) entry which is preliminary data.</text>
</comment>
<reference evidence="1" key="1">
    <citation type="journal article" date="2015" name="Nature">
        <title>Complex archaea that bridge the gap between prokaryotes and eukaryotes.</title>
        <authorList>
            <person name="Spang A."/>
            <person name="Saw J.H."/>
            <person name="Jorgensen S.L."/>
            <person name="Zaremba-Niedzwiedzka K."/>
            <person name="Martijn J."/>
            <person name="Lind A.E."/>
            <person name="van Eijk R."/>
            <person name="Schleper C."/>
            <person name="Guy L."/>
            <person name="Ettema T.J."/>
        </authorList>
    </citation>
    <scope>NUCLEOTIDE SEQUENCE</scope>
</reference>